<feature type="region of interest" description="Disordered" evidence="1">
    <location>
        <begin position="83"/>
        <end position="131"/>
    </location>
</feature>
<name>A0A1Q9C881_SYMMI</name>
<dbReference type="AlphaFoldDB" id="A0A1Q9C881"/>
<proteinExistence type="predicted"/>
<evidence type="ECO:0000256" key="1">
    <source>
        <dbReference type="SAM" id="MobiDB-lite"/>
    </source>
</evidence>
<reference evidence="2 3" key="1">
    <citation type="submission" date="2016-02" db="EMBL/GenBank/DDBJ databases">
        <title>Genome analysis of coral dinoflagellate symbionts highlights evolutionary adaptations to a symbiotic lifestyle.</title>
        <authorList>
            <person name="Aranda M."/>
            <person name="Li Y."/>
            <person name="Liew Y.J."/>
            <person name="Baumgarten S."/>
            <person name="Simakov O."/>
            <person name="Wilson M."/>
            <person name="Piel J."/>
            <person name="Ashoor H."/>
            <person name="Bougouffa S."/>
            <person name="Bajic V.B."/>
            <person name="Ryu T."/>
            <person name="Ravasi T."/>
            <person name="Bayer T."/>
            <person name="Micklem G."/>
            <person name="Kim H."/>
            <person name="Bhak J."/>
            <person name="Lajeunesse T.C."/>
            <person name="Voolstra C.R."/>
        </authorList>
    </citation>
    <scope>NUCLEOTIDE SEQUENCE [LARGE SCALE GENOMIC DNA]</scope>
    <source>
        <strain evidence="2 3">CCMP2467</strain>
    </source>
</reference>
<gene>
    <name evidence="2" type="ORF">AK812_SmicGene40679</name>
</gene>
<keyword evidence="3" id="KW-1185">Reference proteome</keyword>
<feature type="region of interest" description="Disordered" evidence="1">
    <location>
        <begin position="1"/>
        <end position="40"/>
    </location>
</feature>
<dbReference type="Proteomes" id="UP000186817">
    <property type="component" value="Unassembled WGS sequence"/>
</dbReference>
<protein>
    <submittedName>
        <fullName evidence="2">Uncharacterized protein</fullName>
    </submittedName>
</protein>
<evidence type="ECO:0000313" key="2">
    <source>
        <dbReference type="EMBL" id="OLP79077.1"/>
    </source>
</evidence>
<dbReference type="EMBL" id="LSRX01001529">
    <property type="protein sequence ID" value="OLP79077.1"/>
    <property type="molecule type" value="Genomic_DNA"/>
</dbReference>
<evidence type="ECO:0000313" key="3">
    <source>
        <dbReference type="Proteomes" id="UP000186817"/>
    </source>
</evidence>
<organism evidence="2 3">
    <name type="scientific">Symbiodinium microadriaticum</name>
    <name type="common">Dinoflagellate</name>
    <name type="synonym">Zooxanthella microadriatica</name>
    <dbReference type="NCBI Taxonomy" id="2951"/>
    <lineage>
        <taxon>Eukaryota</taxon>
        <taxon>Sar</taxon>
        <taxon>Alveolata</taxon>
        <taxon>Dinophyceae</taxon>
        <taxon>Suessiales</taxon>
        <taxon>Symbiodiniaceae</taxon>
        <taxon>Symbiodinium</taxon>
    </lineage>
</organism>
<accession>A0A1Q9C881</accession>
<dbReference type="OrthoDB" id="433924at2759"/>
<comment type="caution">
    <text evidence="2">The sequence shown here is derived from an EMBL/GenBank/DDBJ whole genome shotgun (WGS) entry which is preliminary data.</text>
</comment>
<sequence length="818" mass="90197">MLPLETTHGDGEQGSEGSEFEAAQCSSGISGRMSEVVTPGSSADVIDVGADAGSASPDASFNGDDVSAYGSLATASLAAGAVGDRSQGYTGDWPSPFGWDRRSRSNAGSGGSCAGTALDEDTDADLDMSGSRLGSPLTPAAIASEADQEAETQSVAVEIGDMRARRIYSCTFGWCATQHMSPQQMWERVGLRGILDACWDAFGALQLSLRYRGFECFLQGHLPELPHAGQSIILRVTVQEFCKDVQFPRSRRRRGRCPSQQYVGSALVRSMHLAEDVLRAAYKRLCRNLRCMCTKDWYDVSRVRVRPVLSDTFLQRMLPRILPGLSVDAGRDVLDRLTSCFVPTYSFWTDVARLGTPLVEDGMLPYMPGGRRSKQSSRWVRVQEMQRLGCCIRSDAMAGRVQPCIGGKKRTITFSGEDPEQKAKVCAAVERLQRRATNMSPADLDAAVHRLRRRFSQPRGHGLTAEKLKLGGQLRHLQMTQADQVLHGSGLRLALQEVKSLARYLTLREESASGPGCVLAARPSFAAVEEWIMSEFHFCHSRREEDPSAQRLCSRICQQNLPVAIANCVLFSLLPKILGVTFSLETDVFEAVVKALGFDDCILKPEIPLAGSLEAVLKRSLPESSWKSFPYRTLIRPGTSKTRMLAIALRSIWLHSEQIASTLQRNAATLDVRARSRAAVQLLSQTLEGVGEFVAGHVLNLLTQAQKQEPPLYDAELQCVVGNGTMAALHRLFPHRNMASQKEYMDAIQLLRKHVLRPQFAPRAEELHLSNVEHALCEFNKWRLGCLWMAAKRGLRTSEPGLRPRRARRALASLTSRP</sequence>